<feature type="compositionally biased region" description="Low complexity" evidence="1">
    <location>
        <begin position="127"/>
        <end position="148"/>
    </location>
</feature>
<dbReference type="EMBL" id="CAACVG010006713">
    <property type="protein sequence ID" value="VEN41179.1"/>
    <property type="molecule type" value="Genomic_DNA"/>
</dbReference>
<evidence type="ECO:0000313" key="3">
    <source>
        <dbReference type="Proteomes" id="UP000410492"/>
    </source>
</evidence>
<proteinExistence type="predicted"/>
<keyword evidence="3" id="KW-1185">Reference proteome</keyword>
<feature type="compositionally biased region" description="Polar residues" evidence="1">
    <location>
        <begin position="354"/>
        <end position="363"/>
    </location>
</feature>
<feature type="compositionally biased region" description="Polar residues" evidence="1">
    <location>
        <begin position="149"/>
        <end position="183"/>
    </location>
</feature>
<organism evidence="2 3">
    <name type="scientific">Callosobruchus maculatus</name>
    <name type="common">Southern cowpea weevil</name>
    <name type="synonym">Pulse bruchid</name>
    <dbReference type="NCBI Taxonomy" id="64391"/>
    <lineage>
        <taxon>Eukaryota</taxon>
        <taxon>Metazoa</taxon>
        <taxon>Ecdysozoa</taxon>
        <taxon>Arthropoda</taxon>
        <taxon>Hexapoda</taxon>
        <taxon>Insecta</taxon>
        <taxon>Pterygota</taxon>
        <taxon>Neoptera</taxon>
        <taxon>Endopterygota</taxon>
        <taxon>Coleoptera</taxon>
        <taxon>Polyphaga</taxon>
        <taxon>Cucujiformia</taxon>
        <taxon>Chrysomeloidea</taxon>
        <taxon>Chrysomelidae</taxon>
        <taxon>Bruchinae</taxon>
        <taxon>Bruchini</taxon>
        <taxon>Callosobruchus</taxon>
    </lineage>
</organism>
<sequence>MDSEEAFLIYKTHNCFHFFTFNAELPKMRTLLVLIIPALIASNNAQLFGPKHQFEHLNNFALLTNVNPQNDKSININNLRNDISNYISRNIFDNTLALGSQTSPLRIHIPLNTNEIDPLEQPNSNALDQTSDNQLSQQQQPQFANQQPSPYFNQQLQSSPFGGQQIQPSSFPNQQIQPSSFANQQIQPSQFTNQQIQAASPYFNQQSSSPFFSQQQDQLQLLNQQIQSTVPFQNQQFQSQQFNNQIAQEQVIVPKPYAIRVPHPVPVPVHIRVPVPVDRPYAVQITKTVAVPVEKPVYIKVPQPIEVPVAQPYPVSVPQAVEVKVPYPVYVRSSNDLQFPRSFSGKEGVVSIQTDPNPVTASSKKVEVSTTAPSTTVVSEKPQEADSKDRNKRIPEGIGLVPPFYSPQFSDSLLDSYVESKNGGVFGLNKYQTAQYHKTW</sequence>
<feature type="compositionally biased region" description="Low complexity" evidence="1">
    <location>
        <begin position="368"/>
        <end position="379"/>
    </location>
</feature>
<feature type="compositionally biased region" description="Basic and acidic residues" evidence="1">
    <location>
        <begin position="381"/>
        <end position="391"/>
    </location>
</feature>
<evidence type="ECO:0000256" key="1">
    <source>
        <dbReference type="SAM" id="MobiDB-lite"/>
    </source>
</evidence>
<protein>
    <submittedName>
        <fullName evidence="2">Uncharacterized protein</fullName>
    </submittedName>
</protein>
<evidence type="ECO:0000313" key="2">
    <source>
        <dbReference type="EMBL" id="VEN41179.1"/>
    </source>
</evidence>
<feature type="region of interest" description="Disordered" evidence="1">
    <location>
        <begin position="354"/>
        <end position="391"/>
    </location>
</feature>
<feature type="compositionally biased region" description="Polar residues" evidence="1">
    <location>
        <begin position="116"/>
        <end position="126"/>
    </location>
</feature>
<name>A0A653C015_CALMS</name>
<reference evidence="2 3" key="1">
    <citation type="submission" date="2019-01" db="EMBL/GenBank/DDBJ databases">
        <authorList>
            <person name="Sayadi A."/>
        </authorList>
    </citation>
    <scope>NUCLEOTIDE SEQUENCE [LARGE SCALE GENOMIC DNA]</scope>
</reference>
<gene>
    <name evidence="2" type="ORF">CALMAC_LOCUS5106</name>
</gene>
<accession>A0A653C015</accession>
<dbReference type="Proteomes" id="UP000410492">
    <property type="component" value="Unassembled WGS sequence"/>
</dbReference>
<dbReference type="OrthoDB" id="6756114at2759"/>
<dbReference type="AlphaFoldDB" id="A0A653C015"/>
<feature type="region of interest" description="Disordered" evidence="1">
    <location>
        <begin position="116"/>
        <end position="183"/>
    </location>
</feature>